<reference evidence="10" key="1">
    <citation type="submission" date="2022-11" db="UniProtKB">
        <authorList>
            <consortium name="WormBaseParasite"/>
        </authorList>
    </citation>
    <scope>IDENTIFICATION</scope>
</reference>
<keyword evidence="4 7" id="KW-1133">Transmembrane helix</keyword>
<feature type="transmembrane region" description="Helical" evidence="7">
    <location>
        <begin position="126"/>
        <end position="146"/>
    </location>
</feature>
<dbReference type="WBParaSite" id="ACRNAN_scaffold8315.g21621.t2">
    <property type="protein sequence ID" value="ACRNAN_scaffold8315.g21621.t2"/>
    <property type="gene ID" value="ACRNAN_scaffold8315.g21621"/>
</dbReference>
<accession>A0A914EIA8</accession>
<comment type="similarity">
    <text evidence="2">Belongs to the TDE1 family.</text>
</comment>
<evidence type="ECO:0000256" key="6">
    <source>
        <dbReference type="SAM" id="MobiDB-lite"/>
    </source>
</evidence>
<evidence type="ECO:0000256" key="7">
    <source>
        <dbReference type="SAM" id="Phobius"/>
    </source>
</evidence>
<proteinExistence type="inferred from homology"/>
<evidence type="ECO:0000313" key="9">
    <source>
        <dbReference type="Proteomes" id="UP000887540"/>
    </source>
</evidence>
<keyword evidence="9" id="KW-1185">Reference proteome</keyword>
<dbReference type="PANTHER" id="PTHR10383:SF9">
    <property type="entry name" value="SERINE INCORPORATOR, ISOFORM F"/>
    <property type="match status" value="1"/>
</dbReference>
<dbReference type="PANTHER" id="PTHR10383">
    <property type="entry name" value="SERINE INCORPORATOR"/>
    <property type="match status" value="1"/>
</dbReference>
<evidence type="ECO:0000256" key="2">
    <source>
        <dbReference type="ARBA" id="ARBA00006665"/>
    </source>
</evidence>
<evidence type="ECO:0000256" key="1">
    <source>
        <dbReference type="ARBA" id="ARBA00004141"/>
    </source>
</evidence>
<dbReference type="GO" id="GO:0016020">
    <property type="term" value="C:membrane"/>
    <property type="evidence" value="ECO:0007669"/>
    <property type="project" value="UniProtKB-SubCell"/>
</dbReference>
<protein>
    <submittedName>
        <fullName evidence="10">Serine incorporator</fullName>
    </submittedName>
</protein>
<evidence type="ECO:0000256" key="3">
    <source>
        <dbReference type="ARBA" id="ARBA00022692"/>
    </source>
</evidence>
<evidence type="ECO:0000256" key="5">
    <source>
        <dbReference type="ARBA" id="ARBA00023136"/>
    </source>
</evidence>
<feature type="signal peptide" evidence="8">
    <location>
        <begin position="1"/>
        <end position="23"/>
    </location>
</feature>
<comment type="subcellular location">
    <subcellularLocation>
        <location evidence="1">Membrane</location>
        <topology evidence="1">Multi-pass membrane protein</topology>
    </subcellularLocation>
</comment>
<dbReference type="Pfam" id="PF03348">
    <property type="entry name" value="Serinc"/>
    <property type="match status" value="1"/>
</dbReference>
<evidence type="ECO:0000256" key="8">
    <source>
        <dbReference type="SAM" id="SignalP"/>
    </source>
</evidence>
<feature type="transmembrane region" description="Helical" evidence="7">
    <location>
        <begin position="234"/>
        <end position="252"/>
    </location>
</feature>
<feature type="region of interest" description="Disordered" evidence="6">
    <location>
        <begin position="347"/>
        <end position="375"/>
    </location>
</feature>
<feature type="transmembrane region" description="Helical" evidence="7">
    <location>
        <begin position="198"/>
        <end position="222"/>
    </location>
</feature>
<dbReference type="InterPro" id="IPR005016">
    <property type="entry name" value="TDE1/TMS"/>
</dbReference>
<dbReference type="Proteomes" id="UP000887540">
    <property type="component" value="Unplaced"/>
</dbReference>
<dbReference type="AlphaFoldDB" id="A0A914EIA8"/>
<feature type="transmembrane region" description="Helical" evidence="7">
    <location>
        <begin position="315"/>
        <end position="335"/>
    </location>
</feature>
<keyword evidence="5 7" id="KW-0472">Membrane</keyword>
<feature type="chain" id="PRO_5037206302" evidence="8">
    <location>
        <begin position="24"/>
        <end position="458"/>
    </location>
</feature>
<keyword evidence="8" id="KW-0732">Signal</keyword>
<feature type="transmembrane region" description="Helical" evidence="7">
    <location>
        <begin position="428"/>
        <end position="452"/>
    </location>
</feature>
<feature type="transmembrane region" description="Helical" evidence="7">
    <location>
        <begin position="92"/>
        <end position="114"/>
    </location>
</feature>
<feature type="transmembrane region" description="Helical" evidence="7">
    <location>
        <begin position="42"/>
        <end position="62"/>
    </location>
</feature>
<sequence length="458" mass="50551">MGMLLSAPLCAASVACCFGSAACSLCCKACPNTRSSTTTRIMYSLMLLIGTFVACLMLAPAIQKKLDDSEWFCQALSSSSGLRCSGVTGFQAVYRLCAGMASFFFLFMVLMLGVKSSNDFRSKIQNGFWFFKYLIMIGFIVGFFFIRSEELSGPLMWIGLLGGSLFILIQLILIVDFAHGLAESWVSQYEETESRSCYIGLLFFIFGGYALAVTAIVLLFVFYTTGAACHLPKFIISFNLILCFIVSVVSVLPKVQEHMPSSGLLQSSFITMYVMYLTWSALMNNPDKECNPSLINIVTPKSNHTGHPEHYGTPLPAESIVSLVIWFLCLLYASIRSSSNTSLGKITGGTGQAEDDNIPLNEVGDASGHETDDENVRVYDNEKEGVAYSYSFFHFIFGLASLYVMMTLTSWYQPDNDLSSLNSNMASIWVKVVSSWVCIALYAWTMLAPALFPDRDFS</sequence>
<keyword evidence="3 7" id="KW-0812">Transmembrane</keyword>
<evidence type="ECO:0000313" key="10">
    <source>
        <dbReference type="WBParaSite" id="ACRNAN_scaffold8315.g21621.t2"/>
    </source>
</evidence>
<organism evidence="9 10">
    <name type="scientific">Acrobeloides nanus</name>
    <dbReference type="NCBI Taxonomy" id="290746"/>
    <lineage>
        <taxon>Eukaryota</taxon>
        <taxon>Metazoa</taxon>
        <taxon>Ecdysozoa</taxon>
        <taxon>Nematoda</taxon>
        <taxon>Chromadorea</taxon>
        <taxon>Rhabditida</taxon>
        <taxon>Tylenchina</taxon>
        <taxon>Cephalobomorpha</taxon>
        <taxon>Cephaloboidea</taxon>
        <taxon>Cephalobidae</taxon>
        <taxon>Acrobeloides</taxon>
    </lineage>
</organism>
<name>A0A914EIA8_9BILA</name>
<evidence type="ECO:0000256" key="4">
    <source>
        <dbReference type="ARBA" id="ARBA00022989"/>
    </source>
</evidence>
<feature type="transmembrane region" description="Helical" evidence="7">
    <location>
        <begin position="387"/>
        <end position="408"/>
    </location>
</feature>
<feature type="transmembrane region" description="Helical" evidence="7">
    <location>
        <begin position="158"/>
        <end position="178"/>
    </location>
</feature>